<evidence type="ECO:0000313" key="12">
    <source>
        <dbReference type="EMBL" id="GAX79434.1"/>
    </source>
</evidence>
<dbReference type="EMBL" id="BEGY01000042">
    <property type="protein sequence ID" value="GAX79434.1"/>
    <property type="molecule type" value="Genomic_DNA"/>
</dbReference>
<evidence type="ECO:0000256" key="2">
    <source>
        <dbReference type="ARBA" id="ARBA00007312"/>
    </source>
</evidence>
<evidence type="ECO:0000256" key="8">
    <source>
        <dbReference type="ARBA" id="ARBA00022989"/>
    </source>
</evidence>
<gene>
    <name evidence="12" type="ORF">CEUSTIGMA_g6875.t1</name>
</gene>
<keyword evidence="3 11" id="KW-0813">Transport</keyword>
<evidence type="ECO:0000256" key="1">
    <source>
        <dbReference type="ARBA" id="ARBA00004298"/>
    </source>
</evidence>
<evidence type="ECO:0000256" key="4">
    <source>
        <dbReference type="ARBA" id="ARBA00022660"/>
    </source>
</evidence>
<proteinExistence type="inferred from homology"/>
<keyword evidence="5" id="KW-0812">Transmembrane</keyword>
<keyword evidence="13" id="KW-1185">Reference proteome</keyword>
<sequence length="142" mass="16047">MTESLTRGVPGIKSIKDLPVLQDAPPPGGFPTIRIERRLPNTGPTGAAIFAVTAAIVGYGFYQLSQQKGETRFSADEIYTVRQIVNPILQAEWDLRYLEHQRKKKEEEARIMKDVPGWVPGEPTTKHRWLPPLESWAKRSLI</sequence>
<evidence type="ECO:0000256" key="5">
    <source>
        <dbReference type="ARBA" id="ARBA00022692"/>
    </source>
</evidence>
<evidence type="ECO:0000256" key="9">
    <source>
        <dbReference type="ARBA" id="ARBA00023128"/>
    </source>
</evidence>
<protein>
    <recommendedName>
        <fullName evidence="11">NADH dehydrogenase [ubiquinone] 1 alpha subcomplex subunit 13</fullName>
    </recommendedName>
</protein>
<accession>A0A250X8N3</accession>
<keyword evidence="10" id="KW-0472">Membrane</keyword>
<dbReference type="STRING" id="1157962.A0A250X8N3"/>
<dbReference type="Pfam" id="PF06212">
    <property type="entry name" value="GRIM-19"/>
    <property type="match status" value="1"/>
</dbReference>
<dbReference type="GO" id="GO:0045271">
    <property type="term" value="C:respiratory chain complex I"/>
    <property type="evidence" value="ECO:0007669"/>
    <property type="project" value="UniProtKB-UniRule"/>
</dbReference>
<keyword evidence="7 11" id="KW-0249">Electron transport</keyword>
<evidence type="ECO:0000256" key="7">
    <source>
        <dbReference type="ARBA" id="ARBA00022982"/>
    </source>
</evidence>
<evidence type="ECO:0000313" key="13">
    <source>
        <dbReference type="Proteomes" id="UP000232323"/>
    </source>
</evidence>
<name>A0A250X8N3_9CHLO</name>
<comment type="subcellular location">
    <subcellularLocation>
        <location evidence="1 11">Mitochondrion inner membrane</location>
        <topology evidence="1 11">Single-pass membrane protein</topology>
        <orientation evidence="1 11">Matrix side</orientation>
    </subcellularLocation>
</comment>
<comment type="similarity">
    <text evidence="2 11">Belongs to the complex I NDUFA13 subunit family.</text>
</comment>
<dbReference type="InterPro" id="IPR009346">
    <property type="entry name" value="GRIM-19"/>
</dbReference>
<reference evidence="12 13" key="1">
    <citation type="submission" date="2017-08" db="EMBL/GenBank/DDBJ databases">
        <title>Acidophilic green algal genome provides insights into adaptation to an acidic environment.</title>
        <authorList>
            <person name="Hirooka S."/>
            <person name="Hirose Y."/>
            <person name="Kanesaki Y."/>
            <person name="Higuchi S."/>
            <person name="Fujiwara T."/>
            <person name="Onuma R."/>
            <person name="Era A."/>
            <person name="Ohbayashi R."/>
            <person name="Uzuka A."/>
            <person name="Nozaki H."/>
            <person name="Yoshikawa H."/>
            <person name="Miyagishima S.Y."/>
        </authorList>
    </citation>
    <scope>NUCLEOTIDE SEQUENCE [LARGE SCALE GENOMIC DNA]</scope>
    <source>
        <strain evidence="12 13">NIES-2499</strain>
    </source>
</reference>
<organism evidence="12 13">
    <name type="scientific">Chlamydomonas eustigma</name>
    <dbReference type="NCBI Taxonomy" id="1157962"/>
    <lineage>
        <taxon>Eukaryota</taxon>
        <taxon>Viridiplantae</taxon>
        <taxon>Chlorophyta</taxon>
        <taxon>core chlorophytes</taxon>
        <taxon>Chlorophyceae</taxon>
        <taxon>CS clade</taxon>
        <taxon>Chlamydomonadales</taxon>
        <taxon>Chlamydomonadaceae</taxon>
        <taxon>Chlamydomonas</taxon>
    </lineage>
</organism>
<dbReference type="AlphaFoldDB" id="A0A250X8N3"/>
<dbReference type="PANTHER" id="PTHR12966:SF0">
    <property type="entry name" value="NADH DEHYDROGENASE [UBIQUINONE] 1 ALPHA SUBCOMPLEX SUBUNIT 13"/>
    <property type="match status" value="1"/>
</dbReference>
<evidence type="ECO:0000256" key="3">
    <source>
        <dbReference type="ARBA" id="ARBA00022448"/>
    </source>
</evidence>
<dbReference type="PANTHER" id="PTHR12966">
    <property type="entry name" value="NADH DEHYDROGENASE UBIQUINONE 1 ALPHA SUBCOMPLEX SUBUNIT 13"/>
    <property type="match status" value="1"/>
</dbReference>
<keyword evidence="9 11" id="KW-0496">Mitochondrion</keyword>
<keyword evidence="6 11" id="KW-0999">Mitochondrion inner membrane</keyword>
<comment type="function">
    <text evidence="11">Complex I functions in the transfer of electrons from NADH to the respiratory chain. Accessory subunit of the mitochondrial membrane respiratory chain NADH dehydrogenase (Complex I), that is believed not to be involved in catalysis.</text>
</comment>
<keyword evidence="4 11" id="KW-0679">Respiratory chain</keyword>
<comment type="caution">
    <text evidence="12">The sequence shown here is derived from an EMBL/GenBank/DDBJ whole genome shotgun (WGS) entry which is preliminary data.</text>
</comment>
<evidence type="ECO:0000256" key="11">
    <source>
        <dbReference type="RuleBase" id="RU368034"/>
    </source>
</evidence>
<keyword evidence="8" id="KW-1133">Transmembrane helix</keyword>
<dbReference type="Proteomes" id="UP000232323">
    <property type="component" value="Unassembled WGS sequence"/>
</dbReference>
<evidence type="ECO:0000256" key="10">
    <source>
        <dbReference type="ARBA" id="ARBA00023136"/>
    </source>
</evidence>
<evidence type="ECO:0000256" key="6">
    <source>
        <dbReference type="ARBA" id="ARBA00022792"/>
    </source>
</evidence>
<dbReference type="OrthoDB" id="3308at2759"/>
<dbReference type="GO" id="GO:0005743">
    <property type="term" value="C:mitochondrial inner membrane"/>
    <property type="evidence" value="ECO:0007669"/>
    <property type="project" value="UniProtKB-SubCell"/>
</dbReference>